<accession>A0AA38R7L9</accession>
<evidence type="ECO:0000256" key="3">
    <source>
        <dbReference type="PROSITE-ProRule" id="PRU00023"/>
    </source>
</evidence>
<reference evidence="8" key="1">
    <citation type="submission" date="2022-07" db="EMBL/GenBank/DDBJ databases">
        <title>Fungi with potential for degradation of polypropylene.</title>
        <authorList>
            <person name="Gostincar C."/>
        </authorList>
    </citation>
    <scope>NUCLEOTIDE SEQUENCE</scope>
    <source>
        <strain evidence="8">EXF-13287</strain>
    </source>
</reference>
<dbReference type="EMBL" id="JANBVN010000128">
    <property type="protein sequence ID" value="KAJ9141637.1"/>
    <property type="molecule type" value="Genomic_DNA"/>
</dbReference>
<evidence type="ECO:0000256" key="2">
    <source>
        <dbReference type="ARBA" id="ARBA00023043"/>
    </source>
</evidence>
<evidence type="ECO:0000256" key="1">
    <source>
        <dbReference type="ARBA" id="ARBA00022737"/>
    </source>
</evidence>
<dbReference type="PANTHER" id="PTHR24123">
    <property type="entry name" value="ANKYRIN REPEAT-CONTAINING"/>
    <property type="match status" value="1"/>
</dbReference>
<feature type="compositionally biased region" description="Acidic residues" evidence="4">
    <location>
        <begin position="1172"/>
        <end position="1181"/>
    </location>
</feature>
<dbReference type="AlphaFoldDB" id="A0AA38R7L9"/>
<dbReference type="InterPro" id="IPR056884">
    <property type="entry name" value="NPHP3-like_N"/>
</dbReference>
<keyword evidence="9" id="KW-1185">Reference proteome</keyword>
<evidence type="ECO:0000259" key="6">
    <source>
        <dbReference type="Pfam" id="PF24809"/>
    </source>
</evidence>
<organism evidence="8 9">
    <name type="scientific">Coniochaeta hoffmannii</name>
    <dbReference type="NCBI Taxonomy" id="91930"/>
    <lineage>
        <taxon>Eukaryota</taxon>
        <taxon>Fungi</taxon>
        <taxon>Dikarya</taxon>
        <taxon>Ascomycota</taxon>
        <taxon>Pezizomycotina</taxon>
        <taxon>Sordariomycetes</taxon>
        <taxon>Sordariomycetidae</taxon>
        <taxon>Coniochaetales</taxon>
        <taxon>Coniochaetaceae</taxon>
        <taxon>Coniochaeta</taxon>
    </lineage>
</organism>
<dbReference type="SMART" id="SM00248">
    <property type="entry name" value="ANK"/>
    <property type="match status" value="11"/>
</dbReference>
<feature type="repeat" description="ANK" evidence="3">
    <location>
        <begin position="949"/>
        <end position="981"/>
    </location>
</feature>
<feature type="domain" description="DUF7708" evidence="6">
    <location>
        <begin position="79"/>
        <end position="187"/>
    </location>
</feature>
<proteinExistence type="predicted"/>
<dbReference type="PROSITE" id="PS50088">
    <property type="entry name" value="ANK_REPEAT"/>
    <property type="match status" value="8"/>
</dbReference>
<gene>
    <name evidence="8" type="ORF">NKR19_g7397</name>
</gene>
<sequence>MSVALSKVSILKADVRLAQAISEFQKELSAEQKTQFCMTRDSSVKVPPNYQDVMRLTEEIDRSASRLLKSRRCFGTRFTNILHAIQQFAALGDVLVGSSQNIIACSVWSLVRVTLLTVVNFSSYLEKLSALLMNIGRSAPRYELLHQLYPRSKSLQSHLSEYFIVVVQICHQLLKMTKKSTFGQLITFPSDADLKTHESELGSISALIKAEVTLMMGQEVREQSSRIRSILRSAEADAERHKLDTYVRVLNACSTYDYEATWKETRKRGTTSWFRQTTAYQTWNSSTESATLVCTGKLGSGKSVMLANLVGDLNLQTQAADCPVAYFFCRHDISDSLLSGTIVRSLGRQLLRSVPDLTLVDERFKKNGQVINSDAVLGVMLSLPRTFNAYFVLDGLDECNEQQRLQLIKELRRIQDAFNLRICVACRSDAGNVPPLLLESLANSSPMPLPDDNPDIKQFIETELYNCIDSGRLMLGDPQLSLEIADVLSAGAQGMFLWVALQIEALSTKLHAGKAYQKRTLELVLAAQRPLTTGELREALSVSPGDDVWNPARHLNNVFSALASCGSLITVEEESLTVRLIHHSVKQFLLSSDPSLTGGITSLDDAHMTMRAIVLTYLNYGVFETQLSTTVTPSIPAQQAPSKIIRSMDTHSTSRNLALKLLKARSHQSVDIGKVVSQTMNHARGQKAQPHDVYKFYSYAKSSWLQHAWLITEKETVAYTMLVKVVTRLLGASATPDKERKDILFWAAKRGHPRIIDLCVEDNVDIESRDSEMRASPLFWAAANGQVTAVQRLAKHGADLDSRDLNNCTALLWAAKHGRNIVVETLIDSGADVEAPDGRGWTPLTFAASNGHEDVVATLLERGARVGARMYSTASGNPLSRAVMNKHKGVARILLDAEADHLRKFPSWAESLIRLHGVCLSTAIQARDLPTLKVLLEHGVDPDTSVGEGDGSALREALSVDDQQMVRMLLDHGADPNLRDLRGRTPLVSAAANGLPIQYEVMINLLLEKGAKLDLKDDEGKTALWYAALYGEGECVKALVANGCDRDVMAADGTTAWHIATNPGHHVRIKILLDNGFDVNLRDGRGRTPLHYAAECGDVEVAKLLLERSDVDPEIVDEKYLTPLDIATDRDNEDVRLLLQVSVQRWQDAMTDASLETPAERRRREAALGLDSQDDDSDDDNSQPLRAVPERASRIRKSKAFNTIQV</sequence>
<dbReference type="Pfam" id="PF22939">
    <property type="entry name" value="WHD_GPIID"/>
    <property type="match status" value="1"/>
</dbReference>
<dbReference type="PROSITE" id="PS50297">
    <property type="entry name" value="ANK_REP_REGION"/>
    <property type="match status" value="7"/>
</dbReference>
<dbReference type="Pfam" id="PF24809">
    <property type="entry name" value="DUF7708"/>
    <property type="match status" value="1"/>
</dbReference>
<feature type="repeat" description="ANK" evidence="3">
    <location>
        <begin position="806"/>
        <end position="838"/>
    </location>
</feature>
<feature type="repeat" description="ANK" evidence="3">
    <location>
        <begin position="1052"/>
        <end position="1084"/>
    </location>
</feature>
<evidence type="ECO:0000256" key="4">
    <source>
        <dbReference type="SAM" id="MobiDB-lite"/>
    </source>
</evidence>
<feature type="repeat" description="ANK" evidence="3">
    <location>
        <begin position="773"/>
        <end position="805"/>
    </location>
</feature>
<keyword evidence="2 3" id="KW-0040">ANK repeat</keyword>
<dbReference type="InterPro" id="IPR002110">
    <property type="entry name" value="Ankyrin_rpt"/>
</dbReference>
<keyword evidence="1" id="KW-0677">Repeat</keyword>
<feature type="region of interest" description="Disordered" evidence="4">
    <location>
        <begin position="1152"/>
        <end position="1192"/>
    </location>
</feature>
<feature type="domain" description="Nephrocystin 3-like N-terminal" evidence="7">
    <location>
        <begin position="269"/>
        <end position="427"/>
    </location>
</feature>
<dbReference type="Pfam" id="PF24883">
    <property type="entry name" value="NPHP3_N"/>
    <property type="match status" value="1"/>
</dbReference>
<dbReference type="InterPro" id="IPR051165">
    <property type="entry name" value="Multifunctional_ANK_Repeat"/>
</dbReference>
<protein>
    <submittedName>
        <fullName evidence="8">Ankyrin repeat domain-containing protein 17</fullName>
    </submittedName>
</protein>
<name>A0AA38R7L9_9PEZI</name>
<dbReference type="InterPro" id="IPR027417">
    <property type="entry name" value="P-loop_NTPase"/>
</dbReference>
<dbReference type="InterPro" id="IPR036770">
    <property type="entry name" value="Ankyrin_rpt-contain_sf"/>
</dbReference>
<dbReference type="Proteomes" id="UP001174691">
    <property type="component" value="Unassembled WGS sequence"/>
</dbReference>
<dbReference type="Gene3D" id="3.40.50.300">
    <property type="entry name" value="P-loop containing nucleotide triphosphate hydrolases"/>
    <property type="match status" value="1"/>
</dbReference>
<evidence type="ECO:0000313" key="8">
    <source>
        <dbReference type="EMBL" id="KAJ9141637.1"/>
    </source>
</evidence>
<feature type="domain" description="GPI inositol-deacylase winged helix" evidence="5">
    <location>
        <begin position="510"/>
        <end position="593"/>
    </location>
</feature>
<comment type="caution">
    <text evidence="8">The sequence shown here is derived from an EMBL/GenBank/DDBJ whole genome shotgun (WGS) entry which is preliminary data.</text>
</comment>
<dbReference type="SUPFAM" id="SSF48403">
    <property type="entry name" value="Ankyrin repeat"/>
    <property type="match status" value="1"/>
</dbReference>
<dbReference type="Pfam" id="PF12796">
    <property type="entry name" value="Ank_2"/>
    <property type="match status" value="4"/>
</dbReference>
<dbReference type="PRINTS" id="PR01415">
    <property type="entry name" value="ANKYRIN"/>
</dbReference>
<dbReference type="Gene3D" id="1.25.40.20">
    <property type="entry name" value="Ankyrin repeat-containing domain"/>
    <property type="match status" value="2"/>
</dbReference>
<dbReference type="PANTHER" id="PTHR24123:SF33">
    <property type="entry name" value="PROTEIN HOS4"/>
    <property type="match status" value="1"/>
</dbReference>
<evidence type="ECO:0000259" key="7">
    <source>
        <dbReference type="Pfam" id="PF24883"/>
    </source>
</evidence>
<evidence type="ECO:0000313" key="9">
    <source>
        <dbReference type="Proteomes" id="UP001174691"/>
    </source>
</evidence>
<feature type="repeat" description="ANK" evidence="3">
    <location>
        <begin position="982"/>
        <end position="1018"/>
    </location>
</feature>
<feature type="repeat" description="ANK" evidence="3">
    <location>
        <begin position="1085"/>
        <end position="1109"/>
    </location>
</feature>
<dbReference type="InterPro" id="IPR056125">
    <property type="entry name" value="DUF7708"/>
</dbReference>
<dbReference type="InterPro" id="IPR054471">
    <property type="entry name" value="GPIID_WHD"/>
</dbReference>
<feature type="repeat" description="ANK" evidence="3">
    <location>
        <begin position="839"/>
        <end position="871"/>
    </location>
</feature>
<evidence type="ECO:0000259" key="5">
    <source>
        <dbReference type="Pfam" id="PF22939"/>
    </source>
</evidence>
<feature type="repeat" description="ANK" evidence="3">
    <location>
        <begin position="1019"/>
        <end position="1051"/>
    </location>
</feature>